<organism evidence="3 4">
    <name type="scientific">Actinoalloteichus hymeniacidonis</name>
    <dbReference type="NCBI Taxonomy" id="340345"/>
    <lineage>
        <taxon>Bacteria</taxon>
        <taxon>Bacillati</taxon>
        <taxon>Actinomycetota</taxon>
        <taxon>Actinomycetes</taxon>
        <taxon>Pseudonocardiales</taxon>
        <taxon>Pseudonocardiaceae</taxon>
        <taxon>Actinoalloteichus</taxon>
    </lineage>
</organism>
<feature type="transmembrane region" description="Helical" evidence="2">
    <location>
        <begin position="21"/>
        <end position="44"/>
    </location>
</feature>
<name>A0AAC9HV69_9PSEU</name>
<reference evidence="4" key="1">
    <citation type="submission" date="2016-03" db="EMBL/GenBank/DDBJ databases">
        <title>Complete genome sequence of the type strain Actinoalloteichus hymeniacidonis DSM 45092.</title>
        <authorList>
            <person name="Schaffert L."/>
            <person name="Albersmeier A."/>
            <person name="Winkler A."/>
            <person name="Kalinowski J."/>
            <person name="Zotchev S."/>
            <person name="Ruckert C."/>
        </authorList>
    </citation>
    <scope>NUCLEOTIDE SEQUENCE [LARGE SCALE GENOMIC DNA]</scope>
    <source>
        <strain evidence="4">HPA177(T) (DSM 45092(T))</strain>
    </source>
</reference>
<gene>
    <name evidence="3" type="ORF">TL08_24890</name>
</gene>
<keyword evidence="4" id="KW-1185">Reference proteome</keyword>
<dbReference type="EMBL" id="CP014859">
    <property type="protein sequence ID" value="AOS65756.1"/>
    <property type="molecule type" value="Genomic_DNA"/>
</dbReference>
<feature type="transmembrane region" description="Helical" evidence="2">
    <location>
        <begin position="84"/>
        <end position="103"/>
    </location>
</feature>
<proteinExistence type="predicted"/>
<feature type="compositionally biased region" description="Pro residues" evidence="1">
    <location>
        <begin position="147"/>
        <end position="160"/>
    </location>
</feature>
<protein>
    <submittedName>
        <fullName evidence="3">Uncharacterized protein</fullName>
    </submittedName>
</protein>
<feature type="compositionally biased region" description="Low complexity" evidence="1">
    <location>
        <begin position="177"/>
        <end position="188"/>
    </location>
</feature>
<feature type="transmembrane region" description="Helical" evidence="2">
    <location>
        <begin position="56"/>
        <end position="77"/>
    </location>
</feature>
<accession>A0AAC9HV69</accession>
<feature type="transmembrane region" description="Helical" evidence="2">
    <location>
        <begin position="109"/>
        <end position="130"/>
    </location>
</feature>
<sequence length="188" mass="18677">MPNPGMPGPHNRQQGPPTIGMLALGVLLVCVAITPVAIAGLPAVPEWFSGGYGLLAPAPLSGVAAIIVILSAALITYGRRISQVLIILLGAGFSGLFAFIGLIGDPDAYPIALPISAAVGAVALIVWPLVPPLSRAAQKAPQRSMAGPPPPGPGGYPGPGGPVGNPAGHPGGPGPGPQQWQGNGPRQF</sequence>
<feature type="region of interest" description="Disordered" evidence="1">
    <location>
        <begin position="138"/>
        <end position="188"/>
    </location>
</feature>
<dbReference type="KEGG" id="ahm:TL08_24890"/>
<keyword evidence="2" id="KW-0812">Transmembrane</keyword>
<keyword evidence="2" id="KW-0472">Membrane</keyword>
<dbReference type="Proteomes" id="UP000095210">
    <property type="component" value="Chromosome"/>
</dbReference>
<evidence type="ECO:0000256" key="2">
    <source>
        <dbReference type="SAM" id="Phobius"/>
    </source>
</evidence>
<evidence type="ECO:0000313" key="4">
    <source>
        <dbReference type="Proteomes" id="UP000095210"/>
    </source>
</evidence>
<evidence type="ECO:0000256" key="1">
    <source>
        <dbReference type="SAM" id="MobiDB-lite"/>
    </source>
</evidence>
<keyword evidence="2" id="KW-1133">Transmembrane helix</keyword>
<evidence type="ECO:0000313" key="3">
    <source>
        <dbReference type="EMBL" id="AOS65756.1"/>
    </source>
</evidence>
<dbReference type="AlphaFoldDB" id="A0AAC9HV69"/>
<dbReference type="RefSeq" id="WP_157421292.1">
    <property type="nucleotide sequence ID" value="NZ_CP014859.1"/>
</dbReference>